<keyword evidence="1" id="KW-0547">Nucleotide-binding</keyword>
<proteinExistence type="predicted"/>
<protein>
    <recommendedName>
        <fullName evidence="9">DNA mismatch repair proteins mutS family domain-containing protein</fullName>
    </recommendedName>
</protein>
<dbReference type="Proteomes" id="UP000197468">
    <property type="component" value="Unassembled WGS sequence"/>
</dbReference>
<evidence type="ECO:0000313" key="7">
    <source>
        <dbReference type="EMBL" id="OWQ83529.1"/>
    </source>
</evidence>
<keyword evidence="3" id="KW-0238">DNA-binding</keyword>
<dbReference type="SMART" id="SM00534">
    <property type="entry name" value="MUTSac"/>
    <property type="match status" value="1"/>
</dbReference>
<gene>
    <name evidence="7" type="ORF">CDN99_25680</name>
</gene>
<feature type="domain" description="AAA+ ATPase" evidence="5">
    <location>
        <begin position="154"/>
        <end position="297"/>
    </location>
</feature>
<dbReference type="GO" id="GO:0030983">
    <property type="term" value="F:mismatched DNA binding"/>
    <property type="evidence" value="ECO:0007669"/>
    <property type="project" value="InterPro"/>
</dbReference>
<dbReference type="SUPFAM" id="SSF52540">
    <property type="entry name" value="P-loop containing nucleoside triphosphate hydrolases"/>
    <property type="match status" value="1"/>
</dbReference>
<name>A0A246IUV5_9BURK</name>
<evidence type="ECO:0000256" key="4">
    <source>
        <dbReference type="SAM" id="MobiDB-lite"/>
    </source>
</evidence>
<dbReference type="SMART" id="SM00382">
    <property type="entry name" value="AAA"/>
    <property type="match status" value="1"/>
</dbReference>
<reference evidence="7 8" key="1">
    <citation type="journal article" date="2008" name="Int. J. Syst. Evol. Microbiol.">
        <title>Description of Roseateles aquatilis sp. nov. and Roseateles terrae sp. nov., in the class Betaproteobacteria, and emended description of the genus Roseateles.</title>
        <authorList>
            <person name="Gomila M."/>
            <person name="Bowien B."/>
            <person name="Falsen E."/>
            <person name="Moore E.R."/>
            <person name="Lalucat J."/>
        </authorList>
    </citation>
    <scope>NUCLEOTIDE SEQUENCE [LARGE SCALE GENOMIC DNA]</scope>
    <source>
        <strain evidence="7 8">CCUG 48205</strain>
    </source>
</reference>
<comment type="caution">
    <text evidence="7">The sequence shown here is derived from an EMBL/GenBank/DDBJ whole genome shotgun (WGS) entry which is preliminary data.</text>
</comment>
<dbReference type="GO" id="GO:0005524">
    <property type="term" value="F:ATP binding"/>
    <property type="evidence" value="ECO:0007669"/>
    <property type="project" value="UniProtKB-KW"/>
</dbReference>
<evidence type="ECO:0000256" key="2">
    <source>
        <dbReference type="ARBA" id="ARBA00022840"/>
    </source>
</evidence>
<dbReference type="InterPro" id="IPR027417">
    <property type="entry name" value="P-loop_NTPase"/>
</dbReference>
<dbReference type="GO" id="GO:0140664">
    <property type="term" value="F:ATP-dependent DNA damage sensor activity"/>
    <property type="evidence" value="ECO:0007669"/>
    <property type="project" value="InterPro"/>
</dbReference>
<keyword evidence="8" id="KW-1185">Reference proteome</keyword>
<dbReference type="InterPro" id="IPR045076">
    <property type="entry name" value="MutS"/>
</dbReference>
<keyword evidence="2" id="KW-0067">ATP-binding</keyword>
<dbReference type="InterPro" id="IPR003593">
    <property type="entry name" value="AAA+_ATPase"/>
</dbReference>
<evidence type="ECO:0000256" key="1">
    <source>
        <dbReference type="ARBA" id="ARBA00022741"/>
    </source>
</evidence>
<feature type="domain" description="DNA mismatch repair proteins mutS family" evidence="6">
    <location>
        <begin position="155"/>
        <end position="333"/>
    </location>
</feature>
<dbReference type="GO" id="GO:0006298">
    <property type="term" value="P:mismatch repair"/>
    <property type="evidence" value="ECO:0007669"/>
    <property type="project" value="InterPro"/>
</dbReference>
<accession>A0A246IUV5</accession>
<evidence type="ECO:0000313" key="8">
    <source>
        <dbReference type="Proteomes" id="UP000197468"/>
    </source>
</evidence>
<sequence>MLAVSGFVQILLYDQLQHWKLCREAFVTMLRASIEAEGEGSERAAMARRVIRELDAHWLVRSPQAAETLNLIALSEYASMPAKLRRLRQRLEALRSLYLRLARREAASGIAALLRRSGAHCRPEVVDEPRKLAFHALGNPLIPGMAPIPSLMLQGKGAFITGQNGVGKSTLLRSVGVNLIAARAFGHCFADAAVVPSGPVMTSLHIEDSPSQGHSLYVAELRRASELLKAARASGTGVVLIDEVFAGTNHLDAVSVAATVLDELSRYAAVLVSSHNVVLAPLLRERLTPLQVVRAGAGVSIKGGILVETNGISLLREHGFGESHVARAQAVFSWLSSFMSNPPPDQAPIALPGRPSQRLTASPTDSYQ</sequence>
<dbReference type="Gene3D" id="3.40.50.300">
    <property type="entry name" value="P-loop containing nucleotide triphosphate hydrolases"/>
    <property type="match status" value="1"/>
</dbReference>
<feature type="compositionally biased region" description="Polar residues" evidence="4">
    <location>
        <begin position="357"/>
        <end position="368"/>
    </location>
</feature>
<organism evidence="7 8">
    <name type="scientific">Roseateles aquatilis</name>
    <dbReference type="NCBI Taxonomy" id="431061"/>
    <lineage>
        <taxon>Bacteria</taxon>
        <taxon>Pseudomonadati</taxon>
        <taxon>Pseudomonadota</taxon>
        <taxon>Betaproteobacteria</taxon>
        <taxon>Burkholderiales</taxon>
        <taxon>Sphaerotilaceae</taxon>
        <taxon>Roseateles</taxon>
    </lineage>
</organism>
<feature type="region of interest" description="Disordered" evidence="4">
    <location>
        <begin position="345"/>
        <end position="368"/>
    </location>
</feature>
<dbReference type="AlphaFoldDB" id="A0A246IUV5"/>
<evidence type="ECO:0000256" key="3">
    <source>
        <dbReference type="ARBA" id="ARBA00023125"/>
    </source>
</evidence>
<dbReference type="PANTHER" id="PTHR11361">
    <property type="entry name" value="DNA MISMATCH REPAIR PROTEIN MUTS FAMILY MEMBER"/>
    <property type="match status" value="1"/>
</dbReference>
<evidence type="ECO:0000259" key="6">
    <source>
        <dbReference type="SMART" id="SM00534"/>
    </source>
</evidence>
<evidence type="ECO:0008006" key="9">
    <source>
        <dbReference type="Google" id="ProtNLM"/>
    </source>
</evidence>
<dbReference type="PANTHER" id="PTHR11361:SF99">
    <property type="entry name" value="DNA MISMATCH REPAIR PROTEIN"/>
    <property type="match status" value="1"/>
</dbReference>
<dbReference type="EMBL" id="NIOF01000020">
    <property type="protein sequence ID" value="OWQ83529.1"/>
    <property type="molecule type" value="Genomic_DNA"/>
</dbReference>
<dbReference type="GO" id="GO:0005829">
    <property type="term" value="C:cytosol"/>
    <property type="evidence" value="ECO:0007669"/>
    <property type="project" value="TreeGrafter"/>
</dbReference>
<dbReference type="InterPro" id="IPR000432">
    <property type="entry name" value="DNA_mismatch_repair_MutS_C"/>
</dbReference>
<dbReference type="Pfam" id="PF00488">
    <property type="entry name" value="MutS_V"/>
    <property type="match status" value="1"/>
</dbReference>
<evidence type="ECO:0000259" key="5">
    <source>
        <dbReference type="SMART" id="SM00382"/>
    </source>
</evidence>